<dbReference type="NCBIfam" id="TIGR00711">
    <property type="entry name" value="efflux_EmrB"/>
    <property type="match status" value="1"/>
</dbReference>
<dbReference type="CDD" id="cd17503">
    <property type="entry name" value="MFS_LmrB_MDR_like"/>
    <property type="match status" value="1"/>
</dbReference>
<feature type="transmembrane region" description="Helical" evidence="7">
    <location>
        <begin position="239"/>
        <end position="257"/>
    </location>
</feature>
<evidence type="ECO:0000256" key="7">
    <source>
        <dbReference type="SAM" id="Phobius"/>
    </source>
</evidence>
<dbReference type="PANTHER" id="PTHR42718:SF24">
    <property type="entry name" value="MAJOR FACILITATOR SUPERFAMILY (MFS) PROFILE DOMAIN-CONTAINING PROTEIN"/>
    <property type="match status" value="1"/>
</dbReference>
<feature type="domain" description="Major facilitator superfamily (MFS) profile" evidence="8">
    <location>
        <begin position="23"/>
        <end position="485"/>
    </location>
</feature>
<feature type="transmembrane region" description="Helical" evidence="7">
    <location>
        <begin position="115"/>
        <end position="139"/>
    </location>
</feature>
<dbReference type="GO" id="GO:0005886">
    <property type="term" value="C:plasma membrane"/>
    <property type="evidence" value="ECO:0007669"/>
    <property type="project" value="UniProtKB-SubCell"/>
</dbReference>
<dbReference type="AlphaFoldDB" id="A0A4R6U888"/>
<evidence type="ECO:0000259" key="8">
    <source>
        <dbReference type="PROSITE" id="PS50850"/>
    </source>
</evidence>
<protein>
    <submittedName>
        <fullName evidence="9">EmrB/QacA subfamily drug resistance transporter</fullName>
    </submittedName>
</protein>
<keyword evidence="6 7" id="KW-0472">Membrane</keyword>
<dbReference type="Gene3D" id="1.20.1250.20">
    <property type="entry name" value="MFS general substrate transporter like domains"/>
    <property type="match status" value="1"/>
</dbReference>
<dbReference type="GO" id="GO:0022857">
    <property type="term" value="F:transmembrane transporter activity"/>
    <property type="evidence" value="ECO:0007669"/>
    <property type="project" value="InterPro"/>
</dbReference>
<keyword evidence="4 7" id="KW-0812">Transmembrane</keyword>
<feature type="transmembrane region" description="Helical" evidence="7">
    <location>
        <begin position="61"/>
        <end position="81"/>
    </location>
</feature>
<feature type="transmembrane region" description="Helical" evidence="7">
    <location>
        <begin position="370"/>
        <end position="395"/>
    </location>
</feature>
<feature type="transmembrane region" description="Helical" evidence="7">
    <location>
        <begin position="416"/>
        <end position="434"/>
    </location>
</feature>
<evidence type="ECO:0000256" key="1">
    <source>
        <dbReference type="ARBA" id="ARBA00004651"/>
    </source>
</evidence>
<evidence type="ECO:0000313" key="10">
    <source>
        <dbReference type="Proteomes" id="UP000295632"/>
    </source>
</evidence>
<sequence length="492" mass="53353">MSNKAQGVEDSASPLTSSQRKIVVAVMIMGAFVAILNQTLINVALPKIMEDLHINPSVGQWLTTVYMLVNGVLIPITAFLMERYSTRQLFLTAMGSFAIGTLVCALAPIFEVLMIGRIIQAIGAGIMMPLMTVVILSSFPYEKRGAAMGTVGIAMVFAPAVGPTLSGWLVQNYHWSSLFYVVLPIALISFVFGLIYMRNVTEQTFPKVNIPSVILSTIGFGGLLYGFSSAGTNGWTDPVVLGSLIVGAVVLVWFIVLQNRLDVPILRFDVFSYKMFSLTTIINIVLTMAMFSAMILVPLYLQNVRGFSPLESGLLLLPGAILMGIMSPITGKIFDKVGARWLAVVGLGITTWTTWDFAQLDLETTYTHMIIIYSLRMFGMSMLMMPIMTAGLNALPNRLNSHGTAMANTMRQMSGAIGTAFLVTVMTNSAKAYGESHATAGMDKEAIVHLGQVSQVQGINDAFVVATGFSLIAFVLAFFIRKDSSLDEQPNT</sequence>
<evidence type="ECO:0000256" key="5">
    <source>
        <dbReference type="ARBA" id="ARBA00022989"/>
    </source>
</evidence>
<feature type="transmembrane region" description="Helical" evidence="7">
    <location>
        <begin position="341"/>
        <end position="358"/>
    </location>
</feature>
<feature type="transmembrane region" description="Helical" evidence="7">
    <location>
        <begin position="151"/>
        <end position="171"/>
    </location>
</feature>
<dbReference type="PROSITE" id="PS50850">
    <property type="entry name" value="MFS"/>
    <property type="match status" value="1"/>
</dbReference>
<keyword evidence="3" id="KW-1003">Cell membrane</keyword>
<evidence type="ECO:0000256" key="3">
    <source>
        <dbReference type="ARBA" id="ARBA00022475"/>
    </source>
</evidence>
<dbReference type="PRINTS" id="PR01036">
    <property type="entry name" value="TCRTETB"/>
</dbReference>
<feature type="transmembrane region" description="Helical" evidence="7">
    <location>
        <begin position="177"/>
        <end position="196"/>
    </location>
</feature>
<dbReference type="EMBL" id="SNYJ01000001">
    <property type="protein sequence ID" value="TDQ42758.1"/>
    <property type="molecule type" value="Genomic_DNA"/>
</dbReference>
<comment type="subcellular location">
    <subcellularLocation>
        <location evidence="1">Cell membrane</location>
        <topology evidence="1">Multi-pass membrane protein</topology>
    </subcellularLocation>
</comment>
<keyword evidence="2" id="KW-0813">Transport</keyword>
<evidence type="ECO:0000256" key="4">
    <source>
        <dbReference type="ARBA" id="ARBA00022692"/>
    </source>
</evidence>
<name>A0A4R6U888_9BACI</name>
<feature type="transmembrane region" description="Helical" evidence="7">
    <location>
        <begin position="462"/>
        <end position="480"/>
    </location>
</feature>
<feature type="transmembrane region" description="Helical" evidence="7">
    <location>
        <begin position="313"/>
        <end position="334"/>
    </location>
</feature>
<accession>A0A4R6U888</accession>
<comment type="caution">
    <text evidence="9">The sequence shown here is derived from an EMBL/GenBank/DDBJ whole genome shotgun (WGS) entry which is preliminary data.</text>
</comment>
<organism evidence="9 10">
    <name type="scientific">Aureibacillus halotolerans</name>
    <dbReference type="NCBI Taxonomy" id="1508390"/>
    <lineage>
        <taxon>Bacteria</taxon>
        <taxon>Bacillati</taxon>
        <taxon>Bacillota</taxon>
        <taxon>Bacilli</taxon>
        <taxon>Bacillales</taxon>
        <taxon>Bacillaceae</taxon>
        <taxon>Aureibacillus</taxon>
    </lineage>
</organism>
<evidence type="ECO:0000256" key="6">
    <source>
        <dbReference type="ARBA" id="ARBA00023136"/>
    </source>
</evidence>
<feature type="transmembrane region" description="Helical" evidence="7">
    <location>
        <begin position="88"/>
        <end position="109"/>
    </location>
</feature>
<feature type="transmembrane region" description="Helical" evidence="7">
    <location>
        <begin position="208"/>
        <end position="227"/>
    </location>
</feature>
<dbReference type="RefSeq" id="WP_133578593.1">
    <property type="nucleotide sequence ID" value="NZ_SNYJ01000001.1"/>
</dbReference>
<keyword evidence="5 7" id="KW-1133">Transmembrane helix</keyword>
<reference evidence="9 10" key="1">
    <citation type="submission" date="2019-03" db="EMBL/GenBank/DDBJ databases">
        <title>Genomic Encyclopedia of Type Strains, Phase IV (KMG-IV): sequencing the most valuable type-strain genomes for metagenomic binning, comparative biology and taxonomic classification.</title>
        <authorList>
            <person name="Goeker M."/>
        </authorList>
    </citation>
    <scope>NUCLEOTIDE SEQUENCE [LARGE SCALE GENOMIC DNA]</scope>
    <source>
        <strain evidence="9 10">DSM 28697</strain>
    </source>
</reference>
<evidence type="ECO:0000256" key="2">
    <source>
        <dbReference type="ARBA" id="ARBA00022448"/>
    </source>
</evidence>
<dbReference type="OrthoDB" id="9816041at2"/>
<dbReference type="InterPro" id="IPR036259">
    <property type="entry name" value="MFS_trans_sf"/>
</dbReference>
<gene>
    <name evidence="9" type="ORF">EV213_101187</name>
</gene>
<dbReference type="Pfam" id="PF07690">
    <property type="entry name" value="MFS_1"/>
    <property type="match status" value="1"/>
</dbReference>
<dbReference type="InterPro" id="IPR020846">
    <property type="entry name" value="MFS_dom"/>
</dbReference>
<feature type="transmembrane region" description="Helical" evidence="7">
    <location>
        <begin position="22"/>
        <end position="41"/>
    </location>
</feature>
<dbReference type="InterPro" id="IPR011701">
    <property type="entry name" value="MFS"/>
</dbReference>
<dbReference type="Gene3D" id="1.20.1720.10">
    <property type="entry name" value="Multidrug resistance protein D"/>
    <property type="match status" value="1"/>
</dbReference>
<dbReference type="PANTHER" id="PTHR42718">
    <property type="entry name" value="MAJOR FACILITATOR SUPERFAMILY MULTIDRUG TRANSPORTER MFSC"/>
    <property type="match status" value="1"/>
</dbReference>
<dbReference type="Proteomes" id="UP000295632">
    <property type="component" value="Unassembled WGS sequence"/>
</dbReference>
<proteinExistence type="predicted"/>
<dbReference type="InterPro" id="IPR004638">
    <property type="entry name" value="EmrB-like"/>
</dbReference>
<feature type="transmembrane region" description="Helical" evidence="7">
    <location>
        <begin position="278"/>
        <end position="301"/>
    </location>
</feature>
<dbReference type="SUPFAM" id="SSF103473">
    <property type="entry name" value="MFS general substrate transporter"/>
    <property type="match status" value="1"/>
</dbReference>
<keyword evidence="10" id="KW-1185">Reference proteome</keyword>
<evidence type="ECO:0000313" key="9">
    <source>
        <dbReference type="EMBL" id="TDQ42758.1"/>
    </source>
</evidence>